<evidence type="ECO:0000256" key="5">
    <source>
        <dbReference type="ARBA" id="ARBA00022833"/>
    </source>
</evidence>
<evidence type="ECO:0000256" key="6">
    <source>
        <dbReference type="ARBA" id="ARBA00023049"/>
    </source>
</evidence>
<dbReference type="Gene3D" id="3.40.390.10">
    <property type="entry name" value="Collagenase (Catalytic Domain)"/>
    <property type="match status" value="1"/>
</dbReference>
<reference evidence="9" key="1">
    <citation type="submission" date="2022-07" db="EMBL/GenBank/DDBJ databases">
        <title>Phylogenomic reconstructions and comparative analyses of Kickxellomycotina fungi.</title>
        <authorList>
            <person name="Reynolds N.K."/>
            <person name="Stajich J.E."/>
            <person name="Barry K."/>
            <person name="Grigoriev I.V."/>
            <person name="Crous P."/>
            <person name="Smith M.E."/>
        </authorList>
    </citation>
    <scope>NUCLEOTIDE SEQUENCE</scope>
    <source>
        <strain evidence="9">BCRC 34381</strain>
    </source>
</reference>
<dbReference type="GO" id="GO:0006518">
    <property type="term" value="P:peptide metabolic process"/>
    <property type="evidence" value="ECO:0007669"/>
    <property type="project" value="TreeGrafter"/>
</dbReference>
<comment type="similarity">
    <text evidence="1 7">Belongs to the peptidase M3 family.</text>
</comment>
<evidence type="ECO:0000256" key="1">
    <source>
        <dbReference type="ARBA" id="ARBA00006040"/>
    </source>
</evidence>
<evidence type="ECO:0000313" key="10">
    <source>
        <dbReference type="Proteomes" id="UP001143981"/>
    </source>
</evidence>
<name>A0A9W8CN75_9FUNG</name>
<dbReference type="GO" id="GO:0004222">
    <property type="term" value="F:metalloendopeptidase activity"/>
    <property type="evidence" value="ECO:0007669"/>
    <property type="project" value="UniProtKB-EC"/>
</dbReference>
<evidence type="ECO:0000313" key="9">
    <source>
        <dbReference type="EMBL" id="KAJ1718241.1"/>
    </source>
</evidence>
<feature type="non-terminal residue" evidence="9">
    <location>
        <position position="393"/>
    </location>
</feature>
<protein>
    <submittedName>
        <fullName evidence="9">Metalloendopeptidase</fullName>
        <ecNumber evidence="9">3.4.24.37</ecNumber>
    </submittedName>
</protein>
<dbReference type="Pfam" id="PF01432">
    <property type="entry name" value="Peptidase_M3"/>
    <property type="match status" value="1"/>
</dbReference>
<dbReference type="FunFam" id="3.40.390.10:FF:000006">
    <property type="entry name" value="Thimet oligopeptidase 1"/>
    <property type="match status" value="1"/>
</dbReference>
<evidence type="ECO:0000256" key="7">
    <source>
        <dbReference type="RuleBase" id="RU003435"/>
    </source>
</evidence>
<dbReference type="EMBL" id="JANBOI010003635">
    <property type="protein sequence ID" value="KAJ1718241.1"/>
    <property type="molecule type" value="Genomic_DNA"/>
</dbReference>
<keyword evidence="10" id="KW-1185">Reference proteome</keyword>
<dbReference type="Gene3D" id="1.10.1370.10">
    <property type="entry name" value="Neurolysin, domain 3"/>
    <property type="match status" value="1"/>
</dbReference>
<feature type="non-terminal residue" evidence="9">
    <location>
        <position position="1"/>
    </location>
</feature>
<comment type="caution">
    <text evidence="9">The sequence shown here is derived from an EMBL/GenBank/DDBJ whole genome shotgun (WGS) entry which is preliminary data.</text>
</comment>
<keyword evidence="2 7" id="KW-0645">Protease</keyword>
<keyword evidence="3 7" id="KW-0479">Metal-binding</keyword>
<evidence type="ECO:0000259" key="8">
    <source>
        <dbReference type="Pfam" id="PF01432"/>
    </source>
</evidence>
<dbReference type="EC" id="3.4.24.37" evidence="9"/>
<dbReference type="InterPro" id="IPR045090">
    <property type="entry name" value="Pept_M3A_M3B"/>
</dbReference>
<proteinExistence type="inferred from homology"/>
<dbReference type="PANTHER" id="PTHR11804">
    <property type="entry name" value="PROTEASE M3 THIMET OLIGOPEPTIDASE-RELATED"/>
    <property type="match status" value="1"/>
</dbReference>
<gene>
    <name evidence="9" type="primary">PRD1_13</name>
    <name evidence="9" type="ORF">LPJ61_006739</name>
</gene>
<dbReference type="OrthoDB" id="534666at2759"/>
<feature type="domain" description="Peptidase M3A/M3B catalytic" evidence="8">
    <location>
        <begin position="104"/>
        <end position="392"/>
    </location>
</feature>
<comment type="cofactor">
    <cofactor evidence="7">
        <name>Zn(2+)</name>
        <dbReference type="ChEBI" id="CHEBI:29105"/>
    </cofactor>
    <text evidence="7">Binds 1 zinc ion.</text>
</comment>
<dbReference type="SUPFAM" id="SSF55486">
    <property type="entry name" value="Metalloproteases ('zincins'), catalytic domain"/>
    <property type="match status" value="1"/>
</dbReference>
<dbReference type="InterPro" id="IPR001567">
    <property type="entry name" value="Pept_M3A_M3B_dom"/>
</dbReference>
<dbReference type="GO" id="GO:0046872">
    <property type="term" value="F:metal ion binding"/>
    <property type="evidence" value="ECO:0007669"/>
    <property type="project" value="UniProtKB-UniRule"/>
</dbReference>
<dbReference type="PANTHER" id="PTHR11804:SF84">
    <property type="entry name" value="SACCHAROLYSIN"/>
    <property type="match status" value="1"/>
</dbReference>
<evidence type="ECO:0000256" key="4">
    <source>
        <dbReference type="ARBA" id="ARBA00022801"/>
    </source>
</evidence>
<dbReference type="InterPro" id="IPR024077">
    <property type="entry name" value="Neurolysin/TOP_dom2"/>
</dbReference>
<dbReference type="Proteomes" id="UP001143981">
    <property type="component" value="Unassembled WGS sequence"/>
</dbReference>
<accession>A0A9W8CN75</accession>
<dbReference type="InterPro" id="IPR024079">
    <property type="entry name" value="MetalloPept_cat_dom_sf"/>
</dbReference>
<evidence type="ECO:0000256" key="2">
    <source>
        <dbReference type="ARBA" id="ARBA00022670"/>
    </source>
</evidence>
<evidence type="ECO:0000256" key="3">
    <source>
        <dbReference type="ARBA" id="ARBA00022723"/>
    </source>
</evidence>
<sequence>KDEMGRLASEDRRLMEMMVLEFRRAGLLLPAEKRSQLAAIKRRISDLEIAFNRCINEQNTRVLFTRDELEGLPIDYFDGRKTEEANGAISYIVTTKHPDYVLLMKFATRESTRKAMYVAETTQCPANISRLQEMVHLRLDHANLLGYGSHSDYVLETLMAKSPQTALAMENDLLAKMTDMAQRELDELEALKKADMLAADEAYNGFYCWDKAYYMRKLAEQKHGLREEEVKQYFSLSKATCGMLDIYQEMLGLRIIQVSNPPVWHPDVAMYEVWEADEDAFVGHFYLDLHPRDGKYSHAAVWRIRPGYTRSDGTREFPVAAMVANFPKPTSTAPALLTHKNVITLMHELGHVFHNLCAHTKWSQFHGTRVERDFVEAPSQMLESWAWEPASLR</sequence>
<dbReference type="GO" id="GO:0005758">
    <property type="term" value="C:mitochondrial intermembrane space"/>
    <property type="evidence" value="ECO:0007669"/>
    <property type="project" value="TreeGrafter"/>
</dbReference>
<organism evidence="9 10">
    <name type="scientific">Coemansia biformis</name>
    <dbReference type="NCBI Taxonomy" id="1286918"/>
    <lineage>
        <taxon>Eukaryota</taxon>
        <taxon>Fungi</taxon>
        <taxon>Fungi incertae sedis</taxon>
        <taxon>Zoopagomycota</taxon>
        <taxon>Kickxellomycotina</taxon>
        <taxon>Kickxellomycetes</taxon>
        <taxon>Kickxellales</taxon>
        <taxon>Kickxellaceae</taxon>
        <taxon>Coemansia</taxon>
    </lineage>
</organism>
<dbReference type="GO" id="GO:0006508">
    <property type="term" value="P:proteolysis"/>
    <property type="evidence" value="ECO:0007669"/>
    <property type="project" value="UniProtKB-KW"/>
</dbReference>
<keyword evidence="5 7" id="KW-0862">Zinc</keyword>
<dbReference type="AlphaFoldDB" id="A0A9W8CN75"/>
<keyword evidence="6 7" id="KW-0482">Metalloprotease</keyword>
<keyword evidence="4 7" id="KW-0378">Hydrolase</keyword>